<organism evidence="1">
    <name type="scientific">Solanum chacoense</name>
    <name type="common">Chaco potato</name>
    <dbReference type="NCBI Taxonomy" id="4108"/>
    <lineage>
        <taxon>Eukaryota</taxon>
        <taxon>Viridiplantae</taxon>
        <taxon>Streptophyta</taxon>
        <taxon>Embryophyta</taxon>
        <taxon>Tracheophyta</taxon>
        <taxon>Spermatophyta</taxon>
        <taxon>Magnoliopsida</taxon>
        <taxon>eudicotyledons</taxon>
        <taxon>Gunneridae</taxon>
        <taxon>Pentapetalae</taxon>
        <taxon>asterids</taxon>
        <taxon>lamiids</taxon>
        <taxon>Solanales</taxon>
        <taxon>Solanaceae</taxon>
        <taxon>Solanoideae</taxon>
        <taxon>Solaneae</taxon>
        <taxon>Solanum</taxon>
    </lineage>
</organism>
<accession>A0A0V0HI04</accession>
<dbReference type="AlphaFoldDB" id="A0A0V0HI04"/>
<reference evidence="1" key="1">
    <citation type="submission" date="2015-12" db="EMBL/GenBank/DDBJ databases">
        <title>Gene expression during late stages of embryo sac development: a critical building block for successful pollen-pistil interactions.</title>
        <authorList>
            <person name="Liu Y."/>
            <person name="Joly V."/>
            <person name="Sabar M."/>
            <person name="Matton D.P."/>
        </authorList>
    </citation>
    <scope>NUCLEOTIDE SEQUENCE</scope>
</reference>
<protein>
    <submittedName>
        <fullName evidence="1">Putative ovule protein</fullName>
    </submittedName>
</protein>
<evidence type="ECO:0000313" key="1">
    <source>
        <dbReference type="EMBL" id="JAP19158.1"/>
    </source>
</evidence>
<proteinExistence type="predicted"/>
<name>A0A0V0HI04_SOLCH</name>
<sequence>MCVTFRPLNRSLETCDRISSLVLTSLLNVTKHVQHTCRNQRNAKFRFREWEEHLEAAQLQQLLSHLLLLPQAQSQQLPQVFWMNHCLRPRFKLDWQMEVAWLHTSTSTKLLATSVPSLMLQGQVTPGHINYKLLDFLLKCSVTQPKRLSKQDWQIQWLYKNFNELPKLSFRFIISRRFDLFTIGYYF</sequence>
<dbReference type="EMBL" id="GEDG01020398">
    <property type="protein sequence ID" value="JAP19158.1"/>
    <property type="molecule type" value="Transcribed_RNA"/>
</dbReference>